<dbReference type="AlphaFoldDB" id="A0A318H6X9"/>
<feature type="signal peptide" evidence="2">
    <location>
        <begin position="1"/>
        <end position="24"/>
    </location>
</feature>
<dbReference type="Proteomes" id="UP000247781">
    <property type="component" value="Unassembled WGS sequence"/>
</dbReference>
<dbReference type="EMBL" id="QJJU01000036">
    <property type="protein sequence ID" value="PXX00276.1"/>
    <property type="molecule type" value="Genomic_DNA"/>
</dbReference>
<evidence type="ECO:0008006" key="5">
    <source>
        <dbReference type="Google" id="ProtNLM"/>
    </source>
</evidence>
<dbReference type="PROSITE" id="PS51257">
    <property type="entry name" value="PROKAR_LIPOPROTEIN"/>
    <property type="match status" value="1"/>
</dbReference>
<organism evidence="3 4">
    <name type="scientific">Mycolicibacterium moriokaense</name>
    <dbReference type="NCBI Taxonomy" id="39691"/>
    <lineage>
        <taxon>Bacteria</taxon>
        <taxon>Bacillati</taxon>
        <taxon>Actinomycetota</taxon>
        <taxon>Actinomycetes</taxon>
        <taxon>Mycobacteriales</taxon>
        <taxon>Mycobacteriaceae</taxon>
        <taxon>Mycolicibacterium</taxon>
    </lineage>
</organism>
<evidence type="ECO:0000256" key="1">
    <source>
        <dbReference type="SAM" id="MobiDB-lite"/>
    </source>
</evidence>
<reference evidence="4" key="1">
    <citation type="submission" date="2018-05" db="EMBL/GenBank/DDBJ databases">
        <authorList>
            <person name="Deangelis K."/>
            <person name="Huntemann M."/>
            <person name="Clum A."/>
            <person name="Pillay M."/>
            <person name="Palaniappan K."/>
            <person name="Varghese N."/>
            <person name="Mikhailova N."/>
            <person name="Stamatis D."/>
            <person name="Reddy T."/>
            <person name="Daum C."/>
            <person name="Shapiro N."/>
            <person name="Ivanova N."/>
            <person name="Kyrpides N."/>
            <person name="Woyke T."/>
        </authorList>
    </citation>
    <scope>NUCLEOTIDE SEQUENCE [LARGE SCALE GENOMIC DNA]</scope>
    <source>
        <strain evidence="4">GAS496</strain>
    </source>
</reference>
<gene>
    <name evidence="3" type="ORF">C8E89_13623</name>
</gene>
<accession>A0A318H6X9</accession>
<dbReference type="RefSeq" id="WP_235658586.1">
    <property type="nucleotide sequence ID" value="NZ_QJJU01000036.1"/>
</dbReference>
<evidence type="ECO:0000313" key="4">
    <source>
        <dbReference type="Proteomes" id="UP000247781"/>
    </source>
</evidence>
<sequence length="207" mass="20233">MANRSILVVSGLAVSSILLSGAVAGCGSKSSTTSSSSSSSASSSKQATSTSASASAEPSDYSTLLIKATDIVVPNDTFSAMPAQPNPGGQPGVAGSFTNAAGNRVIGDTIMILPDASAAAKALDGAVAALGNNVTGAPQSASVGSNGVVASGPSPDNSKFVAVLLFTEGKAFTTIEFDSAADDPVPPEVVMDIGQKQDDAIKKGLPA</sequence>
<keyword evidence="2" id="KW-0732">Signal</keyword>
<evidence type="ECO:0000313" key="3">
    <source>
        <dbReference type="EMBL" id="PXX00276.1"/>
    </source>
</evidence>
<name>A0A318H6X9_9MYCO</name>
<feature type="chain" id="PRO_5039455518" description="Lipoprotein LpqN" evidence="2">
    <location>
        <begin position="25"/>
        <end position="207"/>
    </location>
</feature>
<reference evidence="3 4" key="2">
    <citation type="submission" date="2018-06" db="EMBL/GenBank/DDBJ databases">
        <title>Sequencing of bacterial isolates from soil warming experiment in Harvard Forest, Massachusetts, USA.</title>
        <authorList>
            <person name="Deangelis K.PhD."/>
        </authorList>
    </citation>
    <scope>NUCLEOTIDE SEQUENCE [LARGE SCALE GENOMIC DNA]</scope>
    <source>
        <strain evidence="3 4">GAS496</strain>
    </source>
</reference>
<feature type="region of interest" description="Disordered" evidence="1">
    <location>
        <begin position="77"/>
        <end position="96"/>
    </location>
</feature>
<proteinExistence type="predicted"/>
<protein>
    <recommendedName>
        <fullName evidence="5">Lipoprotein LpqN</fullName>
    </recommendedName>
</protein>
<keyword evidence="4" id="KW-1185">Reference proteome</keyword>
<evidence type="ECO:0000256" key="2">
    <source>
        <dbReference type="SAM" id="SignalP"/>
    </source>
</evidence>
<comment type="caution">
    <text evidence="3">The sequence shown here is derived from an EMBL/GenBank/DDBJ whole genome shotgun (WGS) entry which is preliminary data.</text>
</comment>
<feature type="region of interest" description="Disordered" evidence="1">
    <location>
        <begin position="28"/>
        <end position="55"/>
    </location>
</feature>